<protein>
    <recommendedName>
        <fullName evidence="5">Small secreted protein</fullName>
    </recommendedName>
</protein>
<reference evidence="4" key="1">
    <citation type="journal article" date="2014" name="Proc. Natl. Acad. Sci. U.S.A.">
        <title>Extensive sampling of basidiomycete genomes demonstrates inadequacy of the white-rot/brown-rot paradigm for wood decay fungi.</title>
        <authorList>
            <person name="Riley R."/>
            <person name="Salamov A.A."/>
            <person name="Brown D.W."/>
            <person name="Nagy L.G."/>
            <person name="Floudas D."/>
            <person name="Held B.W."/>
            <person name="Levasseur A."/>
            <person name="Lombard V."/>
            <person name="Morin E."/>
            <person name="Otillar R."/>
            <person name="Lindquist E.A."/>
            <person name="Sun H."/>
            <person name="LaButti K.M."/>
            <person name="Schmutz J."/>
            <person name="Jabbour D."/>
            <person name="Luo H."/>
            <person name="Baker S.E."/>
            <person name="Pisabarro A.G."/>
            <person name="Walton J.D."/>
            <person name="Blanchette R.A."/>
            <person name="Henrissat B."/>
            <person name="Martin F."/>
            <person name="Cullen D."/>
            <person name="Hibbett D.S."/>
            <person name="Grigoriev I.V."/>
        </authorList>
    </citation>
    <scope>NUCLEOTIDE SEQUENCE [LARGE SCALE GENOMIC DNA]</scope>
    <source>
        <strain evidence="4">CBS 339.88</strain>
    </source>
</reference>
<evidence type="ECO:0008006" key="5">
    <source>
        <dbReference type="Google" id="ProtNLM"/>
    </source>
</evidence>
<evidence type="ECO:0000313" key="3">
    <source>
        <dbReference type="EMBL" id="KDR79286.1"/>
    </source>
</evidence>
<feature type="chain" id="PRO_5001648956" description="Small secreted protein" evidence="2">
    <location>
        <begin position="19"/>
        <end position="187"/>
    </location>
</feature>
<sequence length="187" mass="18681">MRFSTAFALLAATSTVLAAPVPALEDRDLIARATVFPPTTYAKAQISSGTGGNAQAKAEAVCVTPFAGASLASVDAASLTNLSIFRKAAEDAETDFNDAISAAGAKTAAGLALNVGKIQNKVLKLTCLAQVNKIKQAQGSSSAAAAITDAETKLKKNIATDVANKGKASTGLANSPAAAASEKAKAT</sequence>
<gene>
    <name evidence="3" type="ORF">GALMADRAFT_137150</name>
</gene>
<dbReference type="Proteomes" id="UP000027222">
    <property type="component" value="Unassembled WGS sequence"/>
</dbReference>
<accession>A0A067T817</accession>
<feature type="region of interest" description="Disordered" evidence="1">
    <location>
        <begin position="165"/>
        <end position="187"/>
    </location>
</feature>
<evidence type="ECO:0000313" key="4">
    <source>
        <dbReference type="Proteomes" id="UP000027222"/>
    </source>
</evidence>
<evidence type="ECO:0000256" key="2">
    <source>
        <dbReference type="SAM" id="SignalP"/>
    </source>
</evidence>
<feature type="signal peptide" evidence="2">
    <location>
        <begin position="1"/>
        <end position="18"/>
    </location>
</feature>
<dbReference type="EMBL" id="KL142373">
    <property type="protein sequence ID" value="KDR79286.1"/>
    <property type="molecule type" value="Genomic_DNA"/>
</dbReference>
<dbReference type="PANTHER" id="PTHR38849">
    <property type="entry name" value="SMALL SECRETED PROTEIN"/>
    <property type="match status" value="1"/>
</dbReference>
<feature type="compositionally biased region" description="Low complexity" evidence="1">
    <location>
        <begin position="168"/>
        <end position="181"/>
    </location>
</feature>
<dbReference type="HOGENOM" id="CLU_095023_3_0_1"/>
<evidence type="ECO:0000256" key="1">
    <source>
        <dbReference type="SAM" id="MobiDB-lite"/>
    </source>
</evidence>
<keyword evidence="4" id="KW-1185">Reference proteome</keyword>
<dbReference type="AlphaFoldDB" id="A0A067T817"/>
<name>A0A067T817_GALM3</name>
<proteinExistence type="predicted"/>
<organism evidence="3 4">
    <name type="scientific">Galerina marginata (strain CBS 339.88)</name>
    <dbReference type="NCBI Taxonomy" id="685588"/>
    <lineage>
        <taxon>Eukaryota</taxon>
        <taxon>Fungi</taxon>
        <taxon>Dikarya</taxon>
        <taxon>Basidiomycota</taxon>
        <taxon>Agaricomycotina</taxon>
        <taxon>Agaricomycetes</taxon>
        <taxon>Agaricomycetidae</taxon>
        <taxon>Agaricales</taxon>
        <taxon>Agaricineae</taxon>
        <taxon>Strophariaceae</taxon>
        <taxon>Galerina</taxon>
    </lineage>
</organism>
<keyword evidence="2" id="KW-0732">Signal</keyword>
<dbReference type="OrthoDB" id="2151417at2759"/>
<dbReference type="PANTHER" id="PTHR38849:SF1">
    <property type="entry name" value="SMALL SECRETED PROTEIN"/>
    <property type="match status" value="1"/>
</dbReference>